<dbReference type="SMART" id="SM00256">
    <property type="entry name" value="FBOX"/>
    <property type="match status" value="1"/>
</dbReference>
<dbReference type="SUPFAM" id="SSF81383">
    <property type="entry name" value="F-box domain"/>
    <property type="match status" value="1"/>
</dbReference>
<keyword evidence="3" id="KW-1185">Reference proteome</keyword>
<dbReference type="Proteomes" id="UP000244336">
    <property type="component" value="Chromosome 8"/>
</dbReference>
<gene>
    <name evidence="2" type="ORF">GQ55_8G117900</name>
</gene>
<feature type="domain" description="F-box" evidence="1">
    <location>
        <begin position="29"/>
        <end position="68"/>
    </location>
</feature>
<dbReference type="InterPro" id="IPR036047">
    <property type="entry name" value="F-box-like_dom_sf"/>
</dbReference>
<evidence type="ECO:0000313" key="2">
    <source>
        <dbReference type="EMBL" id="PUZ44592.1"/>
    </source>
</evidence>
<dbReference type="InterPro" id="IPR055411">
    <property type="entry name" value="LRR_FXL15/At3g58940/PEG3-like"/>
</dbReference>
<dbReference type="Gramene" id="PUZ44592">
    <property type="protein sequence ID" value="PUZ44592"/>
    <property type="gene ID" value="GQ55_8G117900"/>
</dbReference>
<proteinExistence type="predicted"/>
<dbReference type="InterPro" id="IPR001810">
    <property type="entry name" value="F-box_dom"/>
</dbReference>
<organism evidence="2 3">
    <name type="scientific">Panicum hallii var. hallii</name>
    <dbReference type="NCBI Taxonomy" id="1504633"/>
    <lineage>
        <taxon>Eukaryota</taxon>
        <taxon>Viridiplantae</taxon>
        <taxon>Streptophyta</taxon>
        <taxon>Embryophyta</taxon>
        <taxon>Tracheophyta</taxon>
        <taxon>Spermatophyta</taxon>
        <taxon>Magnoliopsida</taxon>
        <taxon>Liliopsida</taxon>
        <taxon>Poales</taxon>
        <taxon>Poaceae</taxon>
        <taxon>PACMAD clade</taxon>
        <taxon>Panicoideae</taxon>
        <taxon>Panicodae</taxon>
        <taxon>Paniceae</taxon>
        <taxon>Panicinae</taxon>
        <taxon>Panicum</taxon>
        <taxon>Panicum sect. Panicum</taxon>
    </lineage>
</organism>
<reference evidence="2 3" key="1">
    <citation type="submission" date="2018-04" db="EMBL/GenBank/DDBJ databases">
        <title>WGS assembly of Panicum hallii var. hallii HAL2.</title>
        <authorList>
            <person name="Lovell J."/>
            <person name="Jenkins J."/>
            <person name="Lowry D."/>
            <person name="Mamidi S."/>
            <person name="Sreedasyam A."/>
            <person name="Weng X."/>
            <person name="Barry K."/>
            <person name="Bonette J."/>
            <person name="Campitelli B."/>
            <person name="Daum C."/>
            <person name="Gordon S."/>
            <person name="Gould B."/>
            <person name="Lipzen A."/>
            <person name="MacQueen A."/>
            <person name="Palacio-Mejia J."/>
            <person name="Plott C."/>
            <person name="Shakirov E."/>
            <person name="Shu S."/>
            <person name="Yoshinaga Y."/>
            <person name="Zane M."/>
            <person name="Rokhsar D."/>
            <person name="Grimwood J."/>
            <person name="Schmutz J."/>
            <person name="Juenger T."/>
        </authorList>
    </citation>
    <scope>NUCLEOTIDE SEQUENCE [LARGE SCALE GENOMIC DNA]</scope>
    <source>
        <strain evidence="3">cv. HAL2</strain>
    </source>
</reference>
<evidence type="ECO:0000313" key="3">
    <source>
        <dbReference type="Proteomes" id="UP000244336"/>
    </source>
</evidence>
<dbReference type="EMBL" id="CM009756">
    <property type="protein sequence ID" value="PUZ44592.1"/>
    <property type="molecule type" value="Genomic_DNA"/>
</dbReference>
<dbReference type="PANTHER" id="PTHR32141">
    <property type="match status" value="1"/>
</dbReference>
<sequence length="476" mass="53466">MGVVTRAKKMMPLQLDEEEEVLVDRISLLPDGVLEDIVSLLPTRDAARTQLLSSRWRHIWRSAPLNLDVDGDPTIPVSDISRILSTHQHGPGRRFSINYSCLGYYDDEEETLDGWLRSPALDGLRELEILFDDSHLRWGYPPRPLQAASVLRFSSTLVVASFNACAFPDATTTGGLLHYWPLLKQLTLSYVTVSESSLHALLAGCPALESLLLQENNGCPRVRIVSPSLRSIGVGTGFGAGFFTWGDDELEELRLVQQLVIEDAPCLEKLVVFEGLEMDISVVSAPRLKVLGELVGVCHMLQFGTAALHQGSTFERLTAVVPSVKVLALSYVKPCSDTAVNLIKCFPHLEKLYIKITHVVQKNESYDEYQQLTGTLDIRLRNIVLPYREDSKPGINFAKFFVTNARLLESMTLELKHGYVGNDAWIRRQHRRLQVKKRASAHARFDFVSHILSPSLPHPEQVHDLSILDPFQRIHH</sequence>
<dbReference type="CDD" id="cd22160">
    <property type="entry name" value="F-box_AtFBL13-like"/>
    <property type="match status" value="1"/>
</dbReference>
<dbReference type="Pfam" id="PF24758">
    <property type="entry name" value="LRR_At5g56370"/>
    <property type="match status" value="1"/>
</dbReference>
<dbReference type="Gene3D" id="1.20.1280.50">
    <property type="match status" value="1"/>
</dbReference>
<dbReference type="AlphaFoldDB" id="A0A2T7CMQ3"/>
<dbReference type="SUPFAM" id="SSF52047">
    <property type="entry name" value="RNI-like"/>
    <property type="match status" value="1"/>
</dbReference>
<protein>
    <recommendedName>
        <fullName evidence="1">F-box domain-containing protein</fullName>
    </recommendedName>
</protein>
<dbReference type="OrthoDB" id="612216at2759"/>
<name>A0A2T7CMQ3_9POAL</name>
<dbReference type="InterPro" id="IPR032675">
    <property type="entry name" value="LRR_dom_sf"/>
</dbReference>
<dbReference type="PANTHER" id="PTHR32141:SF39">
    <property type="entry name" value="F-BOX DOMAIN-CONTAINING PROTEIN"/>
    <property type="match status" value="1"/>
</dbReference>
<dbReference type="InterPro" id="IPR053781">
    <property type="entry name" value="F-box_AtFBL13-like"/>
</dbReference>
<accession>A0A2T7CMQ3</accession>
<dbReference type="Gene3D" id="3.80.10.10">
    <property type="entry name" value="Ribonuclease Inhibitor"/>
    <property type="match status" value="1"/>
</dbReference>
<evidence type="ECO:0000259" key="1">
    <source>
        <dbReference type="SMART" id="SM00256"/>
    </source>
</evidence>
<dbReference type="Pfam" id="PF00646">
    <property type="entry name" value="F-box"/>
    <property type="match status" value="1"/>
</dbReference>
<dbReference type="InterPro" id="IPR055302">
    <property type="entry name" value="F-box_dom-containing"/>
</dbReference>